<dbReference type="GO" id="GO:0016491">
    <property type="term" value="F:oxidoreductase activity"/>
    <property type="evidence" value="ECO:0007669"/>
    <property type="project" value="TreeGrafter"/>
</dbReference>
<evidence type="ECO:0000313" key="1">
    <source>
        <dbReference type="EMBL" id="TGC09460.1"/>
    </source>
</evidence>
<sequence>MASNQDIESLMNKQDYQGILDILKDEKLQNKMLFQVETSITQIIDLVETDFIIKNLTGQNDKIKQAILYSLLEGNRNIENEEALIPVFLDFLNDKNELLVAYSASLLGAFNEEDVIDSLIKLLNHRYFDARSCAAISLERIGDTRAIKPLITRIHKERQDEVKDCIIEALKSFNNDYANAEIEKYIDSITPLHLREVTKTFRLYDKSKPVELYTKSFKDENEEVRKYASFKFVNDICDERTKDDLINSIINDSSHIVKYNCALALARILAKNHETEIENFLIECFDSEDEEIVKSGIIGFRSCLTEKSTNALIDLLFGEKNYCHNNVLYTLYENGYFYDVSNFDMFVKMLYEGKSGGYAIIGISLVKNKKAIAPLIFALNNDSIGNRELASEALGEIGEVAIEPLIEVLEDKNTFKKKKLLRATAKALCNIKSPKTTDALIKMTSIKDVYVRVDACIALGKRKNSKSIAALKECSFDEHVKVQDTAEKSLRKLGVK</sequence>
<comment type="caution">
    <text evidence="1">The sequence shown here is derived from an EMBL/GenBank/DDBJ whole genome shotgun (WGS) entry which is preliminary data.</text>
</comment>
<dbReference type="Pfam" id="PF13646">
    <property type="entry name" value="HEAT_2"/>
    <property type="match status" value="2"/>
</dbReference>
<dbReference type="SMART" id="SM00567">
    <property type="entry name" value="EZ_HEAT"/>
    <property type="match status" value="5"/>
</dbReference>
<proteinExistence type="predicted"/>
<keyword evidence="2" id="KW-1185">Reference proteome</keyword>
<dbReference type="PANTHER" id="PTHR12697:SF5">
    <property type="entry name" value="DEOXYHYPUSINE HYDROXYLASE"/>
    <property type="match status" value="1"/>
</dbReference>
<dbReference type="OrthoDB" id="142930at2157"/>
<dbReference type="Proteomes" id="UP000297295">
    <property type="component" value="Unassembled WGS sequence"/>
</dbReference>
<dbReference type="RefSeq" id="WP_135389499.1">
    <property type="nucleotide sequence ID" value="NZ_PGGK01000005.1"/>
</dbReference>
<dbReference type="Gene3D" id="1.25.10.10">
    <property type="entry name" value="Leucine-rich Repeat Variant"/>
    <property type="match status" value="3"/>
</dbReference>
<dbReference type="Pfam" id="PF03130">
    <property type="entry name" value="HEAT_PBS"/>
    <property type="match status" value="1"/>
</dbReference>
<organism evidence="1 2">
    <name type="scientific">Methanolobus halotolerans</name>
    <dbReference type="NCBI Taxonomy" id="2052935"/>
    <lineage>
        <taxon>Archaea</taxon>
        <taxon>Methanobacteriati</taxon>
        <taxon>Methanobacteriota</taxon>
        <taxon>Stenosarchaea group</taxon>
        <taxon>Methanomicrobia</taxon>
        <taxon>Methanosarcinales</taxon>
        <taxon>Methanosarcinaceae</taxon>
        <taxon>Methanolobus</taxon>
    </lineage>
</organism>
<dbReference type="InterPro" id="IPR016024">
    <property type="entry name" value="ARM-type_fold"/>
</dbReference>
<accession>A0A4E0Q5K6</accession>
<evidence type="ECO:0008006" key="3">
    <source>
        <dbReference type="Google" id="ProtNLM"/>
    </source>
</evidence>
<name>A0A4E0Q5K6_9EURY</name>
<evidence type="ECO:0000313" key="2">
    <source>
        <dbReference type="Proteomes" id="UP000297295"/>
    </source>
</evidence>
<dbReference type="AlphaFoldDB" id="A0A4E0Q5K6"/>
<protein>
    <recommendedName>
        <fullName evidence="3">HEAT repeat</fullName>
    </recommendedName>
</protein>
<gene>
    <name evidence="1" type="ORF">CUN85_06420</name>
</gene>
<dbReference type="InterPro" id="IPR011989">
    <property type="entry name" value="ARM-like"/>
</dbReference>
<dbReference type="InterPro" id="IPR004155">
    <property type="entry name" value="PBS_lyase_HEAT"/>
</dbReference>
<dbReference type="EMBL" id="PGGK01000005">
    <property type="protein sequence ID" value="TGC09460.1"/>
    <property type="molecule type" value="Genomic_DNA"/>
</dbReference>
<dbReference type="PANTHER" id="PTHR12697">
    <property type="entry name" value="PBS LYASE HEAT-LIKE PROTEIN"/>
    <property type="match status" value="1"/>
</dbReference>
<dbReference type="SUPFAM" id="SSF48371">
    <property type="entry name" value="ARM repeat"/>
    <property type="match status" value="2"/>
</dbReference>
<reference evidence="1 2" key="1">
    <citation type="submission" date="2017-11" db="EMBL/GenBank/DDBJ databases">
        <title>Isolation and Characterization of Methanogenic Archaea from Saline Meromictic Lake at Siberia.</title>
        <authorList>
            <person name="Shen Y."/>
            <person name="Huang H.-H."/>
            <person name="Lai M.-C."/>
            <person name="Chen S.-C."/>
        </authorList>
    </citation>
    <scope>NUCLEOTIDE SEQUENCE [LARGE SCALE GENOMIC DNA]</scope>
    <source>
        <strain evidence="1 2">SY-01</strain>
    </source>
</reference>